<evidence type="ECO:0000256" key="1">
    <source>
        <dbReference type="SAM" id="MobiDB-lite"/>
    </source>
</evidence>
<dbReference type="EMBL" id="JAVRRA010029804">
    <property type="protein sequence ID" value="KAK5019030.1"/>
    <property type="molecule type" value="Genomic_DNA"/>
</dbReference>
<protein>
    <submittedName>
        <fullName evidence="2">Uncharacterized protein</fullName>
    </submittedName>
</protein>
<organism evidence="2 3">
    <name type="scientific">Cryomyces antarcticus</name>
    <dbReference type="NCBI Taxonomy" id="329879"/>
    <lineage>
        <taxon>Eukaryota</taxon>
        <taxon>Fungi</taxon>
        <taxon>Dikarya</taxon>
        <taxon>Ascomycota</taxon>
        <taxon>Pezizomycotina</taxon>
        <taxon>Dothideomycetes</taxon>
        <taxon>Dothideomycetes incertae sedis</taxon>
        <taxon>Cryomyces</taxon>
    </lineage>
</organism>
<evidence type="ECO:0000313" key="3">
    <source>
        <dbReference type="Proteomes" id="UP001357485"/>
    </source>
</evidence>
<feature type="non-terminal residue" evidence="2">
    <location>
        <position position="52"/>
    </location>
</feature>
<feature type="region of interest" description="Disordered" evidence="1">
    <location>
        <begin position="1"/>
        <end position="52"/>
    </location>
</feature>
<feature type="non-terminal residue" evidence="2">
    <location>
        <position position="1"/>
    </location>
</feature>
<sequence>TTSAARSAARRTLRSRTSSATCPSLRSRMRRTRTERRDGCSATGRPTIRTMI</sequence>
<gene>
    <name evidence="2" type="ORF">LTR16_012720</name>
</gene>
<dbReference type="Proteomes" id="UP001357485">
    <property type="component" value="Unassembled WGS sequence"/>
</dbReference>
<name>A0ABR0ISR5_9PEZI</name>
<keyword evidence="3" id="KW-1185">Reference proteome</keyword>
<accession>A0ABR0ISR5</accession>
<comment type="caution">
    <text evidence="2">The sequence shown here is derived from an EMBL/GenBank/DDBJ whole genome shotgun (WGS) entry which is preliminary data.</text>
</comment>
<reference evidence="2 3" key="1">
    <citation type="submission" date="2023-08" db="EMBL/GenBank/DDBJ databases">
        <title>Black Yeasts Isolated from many extreme environments.</title>
        <authorList>
            <person name="Coleine C."/>
            <person name="Stajich J.E."/>
            <person name="Selbmann L."/>
        </authorList>
    </citation>
    <scope>NUCLEOTIDE SEQUENCE [LARGE SCALE GENOMIC DNA]</scope>
    <source>
        <strain evidence="2 3">CCFEE 536</strain>
    </source>
</reference>
<evidence type="ECO:0000313" key="2">
    <source>
        <dbReference type="EMBL" id="KAK5019030.1"/>
    </source>
</evidence>
<proteinExistence type="predicted"/>